<keyword evidence="2" id="KW-1133">Transmembrane helix</keyword>
<dbReference type="PROSITE" id="PS50835">
    <property type="entry name" value="IG_LIKE"/>
    <property type="match status" value="1"/>
</dbReference>
<dbReference type="InterPro" id="IPR036179">
    <property type="entry name" value="Ig-like_dom_sf"/>
</dbReference>
<dbReference type="Pfam" id="PF08205">
    <property type="entry name" value="C2-set_2"/>
    <property type="match status" value="1"/>
</dbReference>
<dbReference type="AlphaFoldDB" id="A0A9Q0YI71"/>
<comment type="caution">
    <text evidence="4">The sequence shown here is derived from an EMBL/GenBank/DDBJ whole genome shotgun (WGS) entry which is preliminary data.</text>
</comment>
<dbReference type="OrthoDB" id="10006996at2759"/>
<keyword evidence="5" id="KW-1185">Reference proteome</keyword>
<accession>A0A9Q0YI71</accession>
<protein>
    <recommendedName>
        <fullName evidence="3">Ig-like domain-containing protein</fullName>
    </recommendedName>
</protein>
<keyword evidence="1" id="KW-1015">Disulfide bond</keyword>
<organism evidence="4 5">
    <name type="scientific">Holothuria leucospilota</name>
    <name type="common">Black long sea cucumber</name>
    <name type="synonym">Mertensiothuria leucospilota</name>
    <dbReference type="NCBI Taxonomy" id="206669"/>
    <lineage>
        <taxon>Eukaryota</taxon>
        <taxon>Metazoa</taxon>
        <taxon>Echinodermata</taxon>
        <taxon>Eleutherozoa</taxon>
        <taxon>Echinozoa</taxon>
        <taxon>Holothuroidea</taxon>
        <taxon>Aspidochirotacea</taxon>
        <taxon>Aspidochirotida</taxon>
        <taxon>Holothuriidae</taxon>
        <taxon>Holothuria</taxon>
    </lineage>
</organism>
<reference evidence="4" key="1">
    <citation type="submission" date="2021-10" db="EMBL/GenBank/DDBJ databases">
        <title>Tropical sea cucumber genome reveals ecological adaptation and Cuvierian tubules defense mechanism.</title>
        <authorList>
            <person name="Chen T."/>
        </authorList>
    </citation>
    <scope>NUCLEOTIDE SEQUENCE</scope>
    <source>
        <strain evidence="4">Nanhai2018</strain>
        <tissue evidence="4">Muscle</tissue>
    </source>
</reference>
<keyword evidence="2" id="KW-0472">Membrane</keyword>
<name>A0A9Q0YI71_HOLLE</name>
<evidence type="ECO:0000313" key="4">
    <source>
        <dbReference type="EMBL" id="KAJ8021956.1"/>
    </source>
</evidence>
<dbReference type="EMBL" id="JAIZAY010000021">
    <property type="protein sequence ID" value="KAJ8021956.1"/>
    <property type="molecule type" value="Genomic_DNA"/>
</dbReference>
<dbReference type="InterPro" id="IPR013783">
    <property type="entry name" value="Ig-like_fold"/>
</dbReference>
<sequence>MPDVTLNINGHSSDVKTVFVEANELITAVCNARGARPVANITWLEDYTSDVFENYLFSVASFENRTFNSNSVVKFYPSREEGNLTCISKIQRTNITILTQGTFYTFLYLLFSWWSTMLKIYQFLTLLATEM</sequence>
<dbReference type="SUPFAM" id="SSF48726">
    <property type="entry name" value="Immunoglobulin"/>
    <property type="match status" value="1"/>
</dbReference>
<feature type="transmembrane region" description="Helical" evidence="2">
    <location>
        <begin position="95"/>
        <end position="114"/>
    </location>
</feature>
<dbReference type="InterPro" id="IPR007110">
    <property type="entry name" value="Ig-like_dom"/>
</dbReference>
<dbReference type="InterPro" id="IPR013162">
    <property type="entry name" value="CD80_C2-set"/>
</dbReference>
<evidence type="ECO:0000256" key="2">
    <source>
        <dbReference type="SAM" id="Phobius"/>
    </source>
</evidence>
<dbReference type="Proteomes" id="UP001152320">
    <property type="component" value="Chromosome 21"/>
</dbReference>
<evidence type="ECO:0000313" key="5">
    <source>
        <dbReference type="Proteomes" id="UP001152320"/>
    </source>
</evidence>
<evidence type="ECO:0000256" key="1">
    <source>
        <dbReference type="ARBA" id="ARBA00023157"/>
    </source>
</evidence>
<feature type="domain" description="Ig-like" evidence="3">
    <location>
        <begin position="2"/>
        <end position="96"/>
    </location>
</feature>
<evidence type="ECO:0000259" key="3">
    <source>
        <dbReference type="PROSITE" id="PS50835"/>
    </source>
</evidence>
<dbReference type="Gene3D" id="2.60.40.10">
    <property type="entry name" value="Immunoglobulins"/>
    <property type="match status" value="1"/>
</dbReference>
<gene>
    <name evidence="4" type="ORF">HOLleu_39303</name>
</gene>
<proteinExistence type="predicted"/>
<keyword evidence="2" id="KW-0812">Transmembrane</keyword>